<feature type="compositionally biased region" description="Low complexity" evidence="2">
    <location>
        <begin position="1"/>
        <end position="24"/>
    </location>
</feature>
<keyword evidence="3" id="KW-0812">Transmembrane</keyword>
<evidence type="ECO:0000256" key="1">
    <source>
        <dbReference type="ARBA" id="ARBA00004430"/>
    </source>
</evidence>
<dbReference type="PANTHER" id="PTHR24113:SF15">
    <property type="entry name" value="NACHT DOMAIN-CONTAINING PROTEIN"/>
    <property type="match status" value="1"/>
</dbReference>
<feature type="transmembrane region" description="Helical" evidence="3">
    <location>
        <begin position="33"/>
        <end position="60"/>
    </location>
</feature>
<dbReference type="InterPro" id="IPR027038">
    <property type="entry name" value="RanGap"/>
</dbReference>
<evidence type="ECO:0000256" key="3">
    <source>
        <dbReference type="SAM" id="Phobius"/>
    </source>
</evidence>
<dbReference type="Pfam" id="PF13516">
    <property type="entry name" value="LRR_6"/>
    <property type="match status" value="1"/>
</dbReference>
<feature type="region of interest" description="Disordered" evidence="2">
    <location>
        <begin position="1"/>
        <end position="27"/>
    </location>
</feature>
<dbReference type="Proteomes" id="UP001244341">
    <property type="component" value="Chromosome 9b"/>
</dbReference>
<dbReference type="InterPro" id="IPR032675">
    <property type="entry name" value="LRR_dom_sf"/>
</dbReference>
<keyword evidence="3" id="KW-0472">Membrane</keyword>
<gene>
    <name evidence="4" type="ORF">OEZ85_009977</name>
</gene>
<name>A0ABY8UDT9_TETOB</name>
<evidence type="ECO:0000313" key="5">
    <source>
        <dbReference type="Proteomes" id="UP001244341"/>
    </source>
</evidence>
<keyword evidence="5" id="KW-1185">Reference proteome</keyword>
<keyword evidence="3" id="KW-1133">Transmembrane helix</keyword>
<evidence type="ECO:0000313" key="4">
    <source>
        <dbReference type="EMBL" id="WIA18527.1"/>
    </source>
</evidence>
<accession>A0ABY8UDT9</accession>
<proteinExistence type="predicted"/>
<dbReference type="EMBL" id="CP126216">
    <property type="protein sequence ID" value="WIA18527.1"/>
    <property type="molecule type" value="Genomic_DNA"/>
</dbReference>
<organism evidence="4 5">
    <name type="scientific">Tetradesmus obliquus</name>
    <name type="common">Green alga</name>
    <name type="synonym">Acutodesmus obliquus</name>
    <dbReference type="NCBI Taxonomy" id="3088"/>
    <lineage>
        <taxon>Eukaryota</taxon>
        <taxon>Viridiplantae</taxon>
        <taxon>Chlorophyta</taxon>
        <taxon>core chlorophytes</taxon>
        <taxon>Chlorophyceae</taxon>
        <taxon>CS clade</taxon>
        <taxon>Sphaeropleales</taxon>
        <taxon>Scenedesmaceae</taxon>
        <taxon>Tetradesmus</taxon>
    </lineage>
</organism>
<dbReference type="SMART" id="SM00368">
    <property type="entry name" value="LRR_RI"/>
    <property type="match status" value="3"/>
</dbReference>
<sequence>MTSSGSSSSGDDPDTAAAAAAGSSRKPSKQQQLFDALDGASLALTTASLGLSAALCALCLNHTSLAWAGVLLLGFIVAAPVVVGALILARNHWLVVALRYCLSVAALQRDSGLGFTSVRSRVLRLVLSGLSSCLLSMVGLVVALYLTACYVVTAVLSVPLLDCALLVSLLPWPRRRFIAQDLVFLESYKPARALVVARVGVLRQLGLTLRLKGGLRLPDYVADEALAQMVKDGGRRLHLSNVWYWGSSSSSAGGKLPLVPRYLFPPDGGWLVPGQMCHLAAQAYSSLADSSSSSGNSGNSSTVQVLEIEHAASQDLSVLLRGGLESLPQLRSVSLNWCCLGINCLPPQLLLASKCLQTLTLSRCEVSGYGASLLKELLASRSCPLVSLSIVKCQMSSTSVRAIAAGVAVNSSLRSVKFSGNLGGKPAALAFATALQANPGSLQHLNLSFNKLCPSGGDALANAIASAHARAAAAAGSSSSSSSSSGSGLQRLIVQRKEVGGAGLRALVQGLRRCTGYSGKLSLRVLQQPNPGAAQGEGSGPGVLEPTADCITAQSVAAAAAAVGSSSSSSSSSSKVEQLRGGPMLIFLSQNDPCDSVAAALKNVEGLVTADLAGLPLGNKGVKAEEQ</sequence>
<protein>
    <submittedName>
        <fullName evidence="4">Uncharacterized protein</fullName>
    </submittedName>
</protein>
<comment type="subcellular location">
    <subcellularLocation>
        <location evidence="1">Cytoplasm</location>
        <location evidence="1">Cytoskeleton</location>
        <location evidence="1">Cilium axoneme</location>
    </subcellularLocation>
</comment>
<dbReference type="InterPro" id="IPR001611">
    <property type="entry name" value="Leu-rich_rpt"/>
</dbReference>
<evidence type="ECO:0000256" key="2">
    <source>
        <dbReference type="SAM" id="MobiDB-lite"/>
    </source>
</evidence>
<dbReference type="PANTHER" id="PTHR24113">
    <property type="entry name" value="RAN GTPASE-ACTIVATING PROTEIN 1"/>
    <property type="match status" value="1"/>
</dbReference>
<dbReference type="SUPFAM" id="SSF52047">
    <property type="entry name" value="RNI-like"/>
    <property type="match status" value="1"/>
</dbReference>
<dbReference type="Gene3D" id="3.80.10.10">
    <property type="entry name" value="Ribonuclease Inhibitor"/>
    <property type="match status" value="1"/>
</dbReference>
<feature type="transmembrane region" description="Helical" evidence="3">
    <location>
        <begin position="152"/>
        <end position="172"/>
    </location>
</feature>
<reference evidence="4 5" key="1">
    <citation type="submission" date="2023-05" db="EMBL/GenBank/DDBJ databases">
        <title>A 100% complete, gapless, phased diploid assembly of the Scenedesmus obliquus UTEX 3031 genome.</title>
        <authorList>
            <person name="Biondi T.C."/>
            <person name="Hanschen E.R."/>
            <person name="Kwon T."/>
            <person name="Eng W."/>
            <person name="Kruse C.P.S."/>
            <person name="Koehler S.I."/>
            <person name="Kunde Y."/>
            <person name="Gleasner C.D."/>
            <person name="You Mak K.T."/>
            <person name="Polle J."/>
            <person name="Hovde B.T."/>
            <person name="Starkenburg S.R."/>
        </authorList>
    </citation>
    <scope>NUCLEOTIDE SEQUENCE [LARGE SCALE GENOMIC DNA]</scope>
    <source>
        <strain evidence="4 5">DOE0152z</strain>
    </source>
</reference>
<feature type="transmembrane region" description="Helical" evidence="3">
    <location>
        <begin position="125"/>
        <end position="146"/>
    </location>
</feature>
<feature type="transmembrane region" description="Helical" evidence="3">
    <location>
        <begin position="66"/>
        <end position="89"/>
    </location>
</feature>